<organism evidence="1 2">
    <name type="scientific">Listeria grayi</name>
    <name type="common">Listeria murrayi</name>
    <dbReference type="NCBI Taxonomy" id="1641"/>
    <lineage>
        <taxon>Bacteria</taxon>
        <taxon>Bacillati</taxon>
        <taxon>Bacillota</taxon>
        <taxon>Bacilli</taxon>
        <taxon>Bacillales</taxon>
        <taxon>Listeriaceae</taxon>
        <taxon>Listeria</taxon>
    </lineage>
</organism>
<gene>
    <name evidence="1" type="primary">proV_2</name>
    <name evidence="1" type="ORF">NCTC10815_00505</name>
</gene>
<keyword evidence="1" id="KW-0067">ATP-binding</keyword>
<dbReference type="Gene3D" id="3.40.50.300">
    <property type="entry name" value="P-loop containing nucleotide triphosphate hydrolases"/>
    <property type="match status" value="1"/>
</dbReference>
<keyword evidence="1" id="KW-0547">Nucleotide-binding</keyword>
<dbReference type="PANTHER" id="PTHR43869:SF1">
    <property type="entry name" value="GLYCINE BETAINE_PROLINE BETAINE TRANSPORT SYSTEM ATP-BINDING PROTEIN PROV"/>
    <property type="match status" value="1"/>
</dbReference>
<dbReference type="AlphaFoldDB" id="A0A378MA41"/>
<dbReference type="EMBL" id="UGPG01000001">
    <property type="protein sequence ID" value="STY43218.1"/>
    <property type="molecule type" value="Genomic_DNA"/>
</dbReference>
<accession>A0A378MA41</accession>
<dbReference type="InterPro" id="IPR051921">
    <property type="entry name" value="ABC_osmolyte_uptake_ATP-bind"/>
</dbReference>
<reference evidence="1 2" key="1">
    <citation type="submission" date="2018-06" db="EMBL/GenBank/DDBJ databases">
        <authorList>
            <consortium name="Pathogen Informatics"/>
            <person name="Doyle S."/>
        </authorList>
    </citation>
    <scope>NUCLEOTIDE SEQUENCE [LARGE SCALE GENOMIC DNA]</scope>
    <source>
        <strain evidence="2">NCTC 10815</strain>
    </source>
</reference>
<dbReference type="Proteomes" id="UP000254879">
    <property type="component" value="Unassembled WGS sequence"/>
</dbReference>
<evidence type="ECO:0000313" key="2">
    <source>
        <dbReference type="Proteomes" id="UP000254879"/>
    </source>
</evidence>
<proteinExistence type="predicted"/>
<dbReference type="PANTHER" id="PTHR43869">
    <property type="entry name" value="GLYCINE BETAINE/PROLINE BETAINE TRANSPORT SYSTEM ATP-BINDING PROTEIN PROV"/>
    <property type="match status" value="1"/>
</dbReference>
<name>A0A378MA41_LISGR</name>
<sequence>MVRALAADPDIILMDEPFSALDPISRQKLQQDISDLQKRIKKTIVFVTHDMQEAIALGDRICLMQDGEVVQIDTPEEILRHPENEFVRNFLDSGNAHSQSVLGSSYTVQDLLDENLHLSYQTDDGSLYVNASDSLDSLIQTLADTKSIPVKDADGNFIATVTNQHVLRFLSIVMERQGEHV</sequence>
<dbReference type="SUPFAM" id="SSF52540">
    <property type="entry name" value="P-loop containing nucleoside triphosphate hydrolases"/>
    <property type="match status" value="1"/>
</dbReference>
<protein>
    <submittedName>
        <fullName evidence="1">Glycine betaine/L-proline transport ATP-binding protein ProV</fullName>
    </submittedName>
</protein>
<dbReference type="GO" id="GO:0005524">
    <property type="term" value="F:ATP binding"/>
    <property type="evidence" value="ECO:0007669"/>
    <property type="project" value="UniProtKB-KW"/>
</dbReference>
<dbReference type="InterPro" id="IPR027417">
    <property type="entry name" value="P-loop_NTPase"/>
</dbReference>
<evidence type="ECO:0000313" key="1">
    <source>
        <dbReference type="EMBL" id="STY43218.1"/>
    </source>
</evidence>